<evidence type="ECO:0000256" key="1">
    <source>
        <dbReference type="SAM" id="MobiDB-lite"/>
    </source>
</evidence>
<protein>
    <submittedName>
        <fullName evidence="3">Uncharacterized protein</fullName>
    </submittedName>
</protein>
<keyword evidence="2" id="KW-0732">Signal</keyword>
<sequence length="62" mass="6580">MRIKNGSARTRLRRTTAAAVLVGAVAVVSSPVLPAGAASYPTTDFPQITNEDEKRTRNRPAA</sequence>
<organism evidence="3 4">
    <name type="scientific">Streptomyces lanatus</name>
    <dbReference type="NCBI Taxonomy" id="66900"/>
    <lineage>
        <taxon>Bacteria</taxon>
        <taxon>Bacillati</taxon>
        <taxon>Actinomycetota</taxon>
        <taxon>Actinomycetes</taxon>
        <taxon>Kitasatosporales</taxon>
        <taxon>Streptomycetaceae</taxon>
        <taxon>Streptomyces</taxon>
    </lineage>
</organism>
<comment type="caution">
    <text evidence="3">The sequence shown here is derived from an EMBL/GenBank/DDBJ whole genome shotgun (WGS) entry which is preliminary data.</text>
</comment>
<feature type="compositionally biased region" description="Polar residues" evidence="1">
    <location>
        <begin position="40"/>
        <end position="49"/>
    </location>
</feature>
<feature type="region of interest" description="Disordered" evidence="1">
    <location>
        <begin position="34"/>
        <end position="62"/>
    </location>
</feature>
<keyword evidence="4" id="KW-1185">Reference proteome</keyword>
<gene>
    <name evidence="3" type="ORF">ABT384_07490</name>
</gene>
<dbReference type="Proteomes" id="UP001486207">
    <property type="component" value="Unassembled WGS sequence"/>
</dbReference>
<reference evidence="3 4" key="1">
    <citation type="submission" date="2024-06" db="EMBL/GenBank/DDBJ databases">
        <title>The Natural Products Discovery Center: Release of the First 8490 Sequenced Strains for Exploring Actinobacteria Biosynthetic Diversity.</title>
        <authorList>
            <person name="Kalkreuter E."/>
            <person name="Kautsar S.A."/>
            <person name="Yang D."/>
            <person name="Bader C.D."/>
            <person name="Teijaro C.N."/>
            <person name="Fluegel L."/>
            <person name="Davis C.M."/>
            <person name="Simpson J.R."/>
            <person name="Lauterbach L."/>
            <person name="Steele A.D."/>
            <person name="Gui C."/>
            <person name="Meng S."/>
            <person name="Li G."/>
            <person name="Viehrig K."/>
            <person name="Ye F."/>
            <person name="Su P."/>
            <person name="Kiefer A.F."/>
            <person name="Nichols A."/>
            <person name="Cepeda A.J."/>
            <person name="Yan W."/>
            <person name="Fan B."/>
            <person name="Jiang Y."/>
            <person name="Adhikari A."/>
            <person name="Zheng C.-J."/>
            <person name="Schuster L."/>
            <person name="Cowan T.M."/>
            <person name="Smanski M.J."/>
            <person name="Chevrette M.G."/>
            <person name="De Carvalho L.P.S."/>
            <person name="Shen B."/>
        </authorList>
    </citation>
    <scope>NUCLEOTIDE SEQUENCE [LARGE SCALE GENOMIC DNA]</scope>
    <source>
        <strain evidence="3 4">NPDC000155</strain>
    </source>
</reference>
<feature type="chain" id="PRO_5045728456" evidence="2">
    <location>
        <begin position="38"/>
        <end position="62"/>
    </location>
</feature>
<dbReference type="RefSeq" id="WP_190069949.1">
    <property type="nucleotide sequence ID" value="NZ_BNBM01000004.1"/>
</dbReference>
<evidence type="ECO:0000256" key="2">
    <source>
        <dbReference type="SAM" id="SignalP"/>
    </source>
</evidence>
<accession>A0ABV1XLK8</accession>
<evidence type="ECO:0000313" key="4">
    <source>
        <dbReference type="Proteomes" id="UP001486207"/>
    </source>
</evidence>
<name>A0ABV1XLK8_9ACTN</name>
<dbReference type="EMBL" id="JBEPFB010000003">
    <property type="protein sequence ID" value="MER7372494.1"/>
    <property type="molecule type" value="Genomic_DNA"/>
</dbReference>
<proteinExistence type="predicted"/>
<evidence type="ECO:0000313" key="3">
    <source>
        <dbReference type="EMBL" id="MER7372494.1"/>
    </source>
</evidence>
<feature type="signal peptide" evidence="2">
    <location>
        <begin position="1"/>
        <end position="37"/>
    </location>
</feature>